<gene>
    <name evidence="1" type="ORF">AVEN_270181_1</name>
</gene>
<reference evidence="1 2" key="1">
    <citation type="journal article" date="2019" name="Sci. Rep.">
        <title>Orb-weaving spider Araneus ventricosus genome elucidates the spidroin gene catalogue.</title>
        <authorList>
            <person name="Kono N."/>
            <person name="Nakamura H."/>
            <person name="Ohtoshi R."/>
            <person name="Moran D.A.P."/>
            <person name="Shinohara A."/>
            <person name="Yoshida Y."/>
            <person name="Fujiwara M."/>
            <person name="Mori M."/>
            <person name="Tomita M."/>
            <person name="Arakawa K."/>
        </authorList>
    </citation>
    <scope>NUCLEOTIDE SEQUENCE [LARGE SCALE GENOMIC DNA]</scope>
</reference>
<accession>A0A4Y2XA56</accession>
<name>A0A4Y2XA56_ARAVE</name>
<comment type="caution">
    <text evidence="1">The sequence shown here is derived from an EMBL/GenBank/DDBJ whole genome shotgun (WGS) entry which is preliminary data.</text>
</comment>
<dbReference type="Proteomes" id="UP000499080">
    <property type="component" value="Unassembled WGS sequence"/>
</dbReference>
<proteinExistence type="predicted"/>
<dbReference type="EMBL" id="BGPR01074220">
    <property type="protein sequence ID" value="GBO46493.1"/>
    <property type="molecule type" value="Genomic_DNA"/>
</dbReference>
<organism evidence="1 2">
    <name type="scientific">Araneus ventricosus</name>
    <name type="common">Orbweaver spider</name>
    <name type="synonym">Epeira ventricosa</name>
    <dbReference type="NCBI Taxonomy" id="182803"/>
    <lineage>
        <taxon>Eukaryota</taxon>
        <taxon>Metazoa</taxon>
        <taxon>Ecdysozoa</taxon>
        <taxon>Arthropoda</taxon>
        <taxon>Chelicerata</taxon>
        <taxon>Arachnida</taxon>
        <taxon>Araneae</taxon>
        <taxon>Araneomorphae</taxon>
        <taxon>Entelegynae</taxon>
        <taxon>Araneoidea</taxon>
        <taxon>Araneidae</taxon>
        <taxon>Araneus</taxon>
    </lineage>
</organism>
<sequence length="173" mass="19427">MVKGREQHLGWHPLSPNLRITPARGRFIHYILFNVKEVHIYGGTSAESELEPGTFCPEFETQPLEGQRSRFLLKILCDVAACRREYKLTALGSQCVCDRLKRLWSLVCSASWKAGELSDIESAVAIIISDLLTVCESESAVTVTTSESLSVCDANLHKIYCSCYLCYVFFLLI</sequence>
<keyword evidence="2" id="KW-1185">Reference proteome</keyword>
<evidence type="ECO:0000313" key="2">
    <source>
        <dbReference type="Proteomes" id="UP000499080"/>
    </source>
</evidence>
<dbReference type="AlphaFoldDB" id="A0A4Y2XA56"/>
<evidence type="ECO:0000313" key="1">
    <source>
        <dbReference type="EMBL" id="GBO46493.1"/>
    </source>
</evidence>
<protein>
    <submittedName>
        <fullName evidence="1">Uncharacterized protein</fullName>
    </submittedName>
</protein>